<keyword evidence="2 5" id="KW-0489">Methyltransferase</keyword>
<dbReference type="InterPro" id="IPR051052">
    <property type="entry name" value="Diverse_substrate_MTase"/>
</dbReference>
<accession>A0A9P4M013</accession>
<comment type="similarity">
    <text evidence="1">Belongs to the methyltransferase superfamily.</text>
</comment>
<keyword evidence="6" id="KW-1185">Reference proteome</keyword>
<evidence type="ECO:0000313" key="5">
    <source>
        <dbReference type="EMBL" id="KAF2091993.1"/>
    </source>
</evidence>
<name>A0A9P4M013_9PEZI</name>
<keyword evidence="3" id="KW-0808">Transferase</keyword>
<dbReference type="Gene3D" id="3.40.50.150">
    <property type="entry name" value="Vaccinia Virus protein VP39"/>
    <property type="match status" value="1"/>
</dbReference>
<protein>
    <submittedName>
        <fullName evidence="5">S-adenosyl-L-methionine-dependent methyltransferase</fullName>
    </submittedName>
</protein>
<evidence type="ECO:0000256" key="1">
    <source>
        <dbReference type="ARBA" id="ARBA00008361"/>
    </source>
</evidence>
<dbReference type="InterPro" id="IPR029063">
    <property type="entry name" value="SAM-dependent_MTases_sf"/>
</dbReference>
<evidence type="ECO:0000256" key="2">
    <source>
        <dbReference type="ARBA" id="ARBA00022603"/>
    </source>
</evidence>
<dbReference type="CDD" id="cd02440">
    <property type="entry name" value="AdoMet_MTases"/>
    <property type="match status" value="1"/>
</dbReference>
<dbReference type="SUPFAM" id="SSF53335">
    <property type="entry name" value="S-adenosyl-L-methionine-dependent methyltransferases"/>
    <property type="match status" value="1"/>
</dbReference>
<feature type="domain" description="Methyltransferase type 11" evidence="4">
    <location>
        <begin position="41"/>
        <end position="137"/>
    </location>
</feature>
<dbReference type="AlphaFoldDB" id="A0A9P4M013"/>
<sequence>MATFAKTTFSHSNYATFRPSYPRSLYDTILAFHRGPQNLCVDVGCGHGVVTRSLASDFSKVIGTDPSKGMVSQASSSTPAAQFPDVTFREATAENLSFLGDGSVDAVVAGQAAHWFDYSNMFPEMKRVLRKDGTLAFWGYSDPTFPRYPKATAIVHDYGYSKDSAKLGRYWSQPGRDIVEDLYRPIEPPTEDWNDITRVEYVPDTKGPRSGKGTMFLSKKLKLGEFKEYVRTWSAYHAWQEQHPDQKKKSAGGSGDVVDRMMDEMRAAEGWEDEEVEVEMEWGTGLLMARRA</sequence>
<dbReference type="Proteomes" id="UP000799776">
    <property type="component" value="Unassembled WGS sequence"/>
</dbReference>
<evidence type="ECO:0000256" key="3">
    <source>
        <dbReference type="ARBA" id="ARBA00022679"/>
    </source>
</evidence>
<evidence type="ECO:0000313" key="6">
    <source>
        <dbReference type="Proteomes" id="UP000799776"/>
    </source>
</evidence>
<organism evidence="5 6">
    <name type="scientific">Saccharata proteae CBS 121410</name>
    <dbReference type="NCBI Taxonomy" id="1314787"/>
    <lineage>
        <taxon>Eukaryota</taxon>
        <taxon>Fungi</taxon>
        <taxon>Dikarya</taxon>
        <taxon>Ascomycota</taxon>
        <taxon>Pezizomycotina</taxon>
        <taxon>Dothideomycetes</taxon>
        <taxon>Dothideomycetes incertae sedis</taxon>
        <taxon>Botryosphaeriales</taxon>
        <taxon>Saccharataceae</taxon>
        <taxon>Saccharata</taxon>
    </lineage>
</organism>
<dbReference type="PANTHER" id="PTHR44942">
    <property type="entry name" value="METHYLTRANSF_11 DOMAIN-CONTAINING PROTEIN"/>
    <property type="match status" value="1"/>
</dbReference>
<reference evidence="5" key="1">
    <citation type="journal article" date="2020" name="Stud. Mycol.">
        <title>101 Dothideomycetes genomes: a test case for predicting lifestyles and emergence of pathogens.</title>
        <authorList>
            <person name="Haridas S."/>
            <person name="Albert R."/>
            <person name="Binder M."/>
            <person name="Bloem J."/>
            <person name="Labutti K."/>
            <person name="Salamov A."/>
            <person name="Andreopoulos B."/>
            <person name="Baker S."/>
            <person name="Barry K."/>
            <person name="Bills G."/>
            <person name="Bluhm B."/>
            <person name="Cannon C."/>
            <person name="Castanera R."/>
            <person name="Culley D."/>
            <person name="Daum C."/>
            <person name="Ezra D."/>
            <person name="Gonzalez J."/>
            <person name="Henrissat B."/>
            <person name="Kuo A."/>
            <person name="Liang C."/>
            <person name="Lipzen A."/>
            <person name="Lutzoni F."/>
            <person name="Magnuson J."/>
            <person name="Mondo S."/>
            <person name="Nolan M."/>
            <person name="Ohm R."/>
            <person name="Pangilinan J."/>
            <person name="Park H.-J."/>
            <person name="Ramirez L."/>
            <person name="Alfaro M."/>
            <person name="Sun H."/>
            <person name="Tritt A."/>
            <person name="Yoshinaga Y."/>
            <person name="Zwiers L.-H."/>
            <person name="Turgeon B."/>
            <person name="Goodwin S."/>
            <person name="Spatafora J."/>
            <person name="Crous P."/>
            <person name="Grigoriev I."/>
        </authorList>
    </citation>
    <scope>NUCLEOTIDE SEQUENCE</scope>
    <source>
        <strain evidence="5">CBS 121410</strain>
    </source>
</reference>
<comment type="caution">
    <text evidence="5">The sequence shown here is derived from an EMBL/GenBank/DDBJ whole genome shotgun (WGS) entry which is preliminary data.</text>
</comment>
<dbReference type="PANTHER" id="PTHR44942:SF4">
    <property type="entry name" value="METHYLTRANSFERASE TYPE 11 DOMAIN-CONTAINING PROTEIN"/>
    <property type="match status" value="1"/>
</dbReference>
<dbReference type="OrthoDB" id="10027013at2759"/>
<dbReference type="GO" id="GO:0032259">
    <property type="term" value="P:methylation"/>
    <property type="evidence" value="ECO:0007669"/>
    <property type="project" value="UniProtKB-KW"/>
</dbReference>
<gene>
    <name evidence="5" type="ORF">K490DRAFT_61440</name>
</gene>
<dbReference type="Pfam" id="PF08241">
    <property type="entry name" value="Methyltransf_11"/>
    <property type="match status" value="1"/>
</dbReference>
<proteinExistence type="inferred from homology"/>
<dbReference type="InterPro" id="IPR013216">
    <property type="entry name" value="Methyltransf_11"/>
</dbReference>
<dbReference type="GO" id="GO:0008757">
    <property type="term" value="F:S-adenosylmethionine-dependent methyltransferase activity"/>
    <property type="evidence" value="ECO:0007669"/>
    <property type="project" value="InterPro"/>
</dbReference>
<dbReference type="EMBL" id="ML978711">
    <property type="protein sequence ID" value="KAF2091993.1"/>
    <property type="molecule type" value="Genomic_DNA"/>
</dbReference>
<evidence type="ECO:0000259" key="4">
    <source>
        <dbReference type="Pfam" id="PF08241"/>
    </source>
</evidence>